<dbReference type="PANTHER" id="PTHR34297">
    <property type="entry name" value="HYPOTHETICAL CYTOSOLIC PROTEIN-RELATED"/>
    <property type="match status" value="1"/>
</dbReference>
<dbReference type="STRING" id="128944.AWM75_06300"/>
<evidence type="ECO:0000256" key="1">
    <source>
        <dbReference type="ARBA" id="ARBA00005721"/>
    </source>
</evidence>
<proteinExistence type="inferred from homology"/>
<sequence>MAENNVQNESVKHENTLSFEDRVLEKIANYTVQNINGILELKGNFTSGIKSFFQSGEDETKGVSAEVGKKEVALDLEVIAEYGRNIPEAFDKAIEAVKKNVKEMTGLEVVEVNMNVNDVMTRAEYDKQQNEDQRKAAEERRRANQNGEYTDGSRVQ</sequence>
<evidence type="ECO:0000313" key="4">
    <source>
        <dbReference type="EMBL" id="AMB99616.1"/>
    </source>
</evidence>
<dbReference type="InterPro" id="IPR005531">
    <property type="entry name" value="Asp23"/>
</dbReference>
<feature type="compositionally biased region" description="Polar residues" evidence="3">
    <location>
        <begin position="144"/>
        <end position="156"/>
    </location>
</feature>
<comment type="similarity">
    <text evidence="1">Belongs to the asp23 family.</text>
</comment>
<evidence type="ECO:0000313" key="5">
    <source>
        <dbReference type="Proteomes" id="UP000062260"/>
    </source>
</evidence>
<name>A0A0X8FLP7_9LACT</name>
<reference evidence="4 5" key="1">
    <citation type="journal article" date="2016" name="Genome Announc.">
        <title>Complete Genome Sequences of Aerococcus christensenii CCUG 28831T, Aerococcus sanguinicola CCUG 43001T, Aerococcus urinae CCUG 36881T, Aerococcus urinaeequi CCUG 28094T, Aerococcus urinaehominis CCUG 42038 BT, and Aerococcus viridans CCUG 4311T.</title>
        <authorList>
            <person name="Carkaci D."/>
            <person name="Dargis R."/>
            <person name="Nielsen X.C."/>
            <person name="Skovgaard O."/>
            <person name="Fuursted K."/>
            <person name="Christensen J.J."/>
        </authorList>
    </citation>
    <scope>NUCLEOTIDE SEQUENCE [LARGE SCALE GENOMIC DNA]</scope>
    <source>
        <strain evidence="4 5">CCUG42038B</strain>
    </source>
</reference>
<feature type="compositionally biased region" description="Basic and acidic residues" evidence="3">
    <location>
        <begin position="122"/>
        <end position="142"/>
    </location>
</feature>
<dbReference type="PANTHER" id="PTHR34297:SF3">
    <property type="entry name" value="ALKALINE SHOCK PROTEIN 23"/>
    <property type="match status" value="1"/>
</dbReference>
<accession>A0A0X8FLP7</accession>
<feature type="region of interest" description="Disordered" evidence="3">
    <location>
        <begin position="122"/>
        <end position="156"/>
    </location>
</feature>
<protein>
    <recommendedName>
        <fullName evidence="2">Stress response regulator gls24 homolog</fullName>
    </recommendedName>
</protein>
<keyword evidence="5" id="KW-1185">Reference proteome</keyword>
<dbReference type="KEGG" id="auh:AWM75_06300"/>
<gene>
    <name evidence="4" type="ORF">AWM75_06300</name>
</gene>
<evidence type="ECO:0000256" key="2">
    <source>
        <dbReference type="ARBA" id="ARBA00039575"/>
    </source>
</evidence>
<organism evidence="4 5">
    <name type="scientific">Aerococcus urinaehominis</name>
    <dbReference type="NCBI Taxonomy" id="128944"/>
    <lineage>
        <taxon>Bacteria</taxon>
        <taxon>Bacillati</taxon>
        <taxon>Bacillota</taxon>
        <taxon>Bacilli</taxon>
        <taxon>Lactobacillales</taxon>
        <taxon>Aerococcaceae</taxon>
        <taxon>Aerococcus</taxon>
    </lineage>
</organism>
<dbReference type="AlphaFoldDB" id="A0A0X8FLP7"/>
<reference evidence="5" key="2">
    <citation type="submission" date="2016-01" db="EMBL/GenBank/DDBJ databases">
        <title>Six Aerococcus type strain genome sequencing and assembly using PacBio and Illumina Hiseq.</title>
        <authorList>
            <person name="Carkaci D."/>
            <person name="Dargis R."/>
            <person name="Nielsen X.C."/>
            <person name="Skovgaard O."/>
            <person name="Fuursted K."/>
            <person name="Christensen J.J."/>
        </authorList>
    </citation>
    <scope>NUCLEOTIDE SEQUENCE [LARGE SCALE GENOMIC DNA]</scope>
    <source>
        <strain evidence="5">CCUG42038B</strain>
    </source>
</reference>
<dbReference type="EMBL" id="CP014163">
    <property type="protein sequence ID" value="AMB99616.1"/>
    <property type="molecule type" value="Genomic_DNA"/>
</dbReference>
<evidence type="ECO:0000256" key="3">
    <source>
        <dbReference type="SAM" id="MobiDB-lite"/>
    </source>
</evidence>
<dbReference type="Pfam" id="PF03780">
    <property type="entry name" value="Asp23"/>
    <property type="match status" value="1"/>
</dbReference>
<dbReference type="OrthoDB" id="9808942at2"/>
<dbReference type="Proteomes" id="UP000062260">
    <property type="component" value="Chromosome"/>
</dbReference>
<dbReference type="RefSeq" id="WP_067979715.1">
    <property type="nucleotide sequence ID" value="NZ_CP014163.1"/>
</dbReference>